<dbReference type="SUPFAM" id="SSF161111">
    <property type="entry name" value="Cation efflux protein transmembrane domain-like"/>
    <property type="match status" value="1"/>
</dbReference>
<dbReference type="FunFam" id="1.20.1510.10:FF:000006">
    <property type="entry name" value="Divalent cation efflux transporter"/>
    <property type="match status" value="1"/>
</dbReference>
<dbReference type="Pfam" id="PF16916">
    <property type="entry name" value="ZT_dimer"/>
    <property type="match status" value="1"/>
</dbReference>
<keyword evidence="3" id="KW-0813">Transport</keyword>
<organism evidence="10 11">
    <name type="scientific">Candidatus Fimiplasma intestinipullorum</name>
    <dbReference type="NCBI Taxonomy" id="2840825"/>
    <lineage>
        <taxon>Bacteria</taxon>
        <taxon>Bacillati</taxon>
        <taxon>Bacillota</taxon>
        <taxon>Clostridia</taxon>
        <taxon>Eubacteriales</taxon>
        <taxon>Candidatus Fimiplasma</taxon>
    </lineage>
</organism>
<feature type="transmembrane region" description="Helical" evidence="7">
    <location>
        <begin position="97"/>
        <end position="115"/>
    </location>
</feature>
<evidence type="ECO:0000313" key="11">
    <source>
        <dbReference type="Proteomes" id="UP000824175"/>
    </source>
</evidence>
<dbReference type="Gene3D" id="3.30.70.1350">
    <property type="entry name" value="Cation efflux protein, cytoplasmic domain"/>
    <property type="match status" value="1"/>
</dbReference>
<evidence type="ECO:0000256" key="1">
    <source>
        <dbReference type="ARBA" id="ARBA00004141"/>
    </source>
</evidence>
<dbReference type="InterPro" id="IPR027470">
    <property type="entry name" value="Cation_efflux_CTD"/>
</dbReference>
<feature type="transmembrane region" description="Helical" evidence="7">
    <location>
        <begin position="127"/>
        <end position="148"/>
    </location>
</feature>
<dbReference type="InterPro" id="IPR058533">
    <property type="entry name" value="Cation_efflux_TM"/>
</dbReference>
<dbReference type="InterPro" id="IPR036837">
    <property type="entry name" value="Cation_efflux_CTD_sf"/>
</dbReference>
<dbReference type="Gene3D" id="1.20.1510.10">
    <property type="entry name" value="Cation efflux protein transmembrane domain"/>
    <property type="match status" value="1"/>
</dbReference>
<protein>
    <submittedName>
        <fullName evidence="10">Cation transporter</fullName>
    </submittedName>
</protein>
<evidence type="ECO:0000313" key="10">
    <source>
        <dbReference type="EMBL" id="HIU14162.1"/>
    </source>
</evidence>
<dbReference type="Proteomes" id="UP000824175">
    <property type="component" value="Unassembled WGS sequence"/>
</dbReference>
<feature type="domain" description="Cation efflux protein cytoplasmic" evidence="9">
    <location>
        <begin position="227"/>
        <end position="303"/>
    </location>
</feature>
<dbReference type="InterPro" id="IPR002524">
    <property type="entry name" value="Cation_efflux"/>
</dbReference>
<dbReference type="PANTHER" id="PTHR43840">
    <property type="entry name" value="MITOCHONDRIAL METAL TRANSPORTER 1-RELATED"/>
    <property type="match status" value="1"/>
</dbReference>
<evidence type="ECO:0000256" key="3">
    <source>
        <dbReference type="ARBA" id="ARBA00022448"/>
    </source>
</evidence>
<feature type="transmembrane region" description="Helical" evidence="7">
    <location>
        <begin position="24"/>
        <end position="47"/>
    </location>
</feature>
<reference evidence="10" key="1">
    <citation type="submission" date="2020-10" db="EMBL/GenBank/DDBJ databases">
        <authorList>
            <person name="Gilroy R."/>
        </authorList>
    </citation>
    <scope>NUCLEOTIDE SEQUENCE</scope>
    <source>
        <strain evidence="10">CHK195-11698</strain>
    </source>
</reference>
<evidence type="ECO:0000259" key="9">
    <source>
        <dbReference type="Pfam" id="PF16916"/>
    </source>
</evidence>
<dbReference type="NCBIfam" id="TIGR01297">
    <property type="entry name" value="CDF"/>
    <property type="match status" value="1"/>
</dbReference>
<dbReference type="InterPro" id="IPR027469">
    <property type="entry name" value="Cation_efflux_TMD_sf"/>
</dbReference>
<reference evidence="10" key="2">
    <citation type="journal article" date="2021" name="PeerJ">
        <title>Extensive microbial diversity within the chicken gut microbiome revealed by metagenomics and culture.</title>
        <authorList>
            <person name="Gilroy R."/>
            <person name="Ravi A."/>
            <person name="Getino M."/>
            <person name="Pursley I."/>
            <person name="Horton D.L."/>
            <person name="Alikhan N.F."/>
            <person name="Baker D."/>
            <person name="Gharbi K."/>
            <person name="Hall N."/>
            <person name="Watson M."/>
            <person name="Adriaenssens E.M."/>
            <person name="Foster-Nyarko E."/>
            <person name="Jarju S."/>
            <person name="Secka A."/>
            <person name="Antonio M."/>
            <person name="Oren A."/>
            <person name="Chaudhuri R.R."/>
            <person name="La Ragione R."/>
            <person name="Hildebrand F."/>
            <person name="Pallen M.J."/>
        </authorList>
    </citation>
    <scope>NUCLEOTIDE SEQUENCE</scope>
    <source>
        <strain evidence="10">CHK195-11698</strain>
    </source>
</reference>
<comment type="similarity">
    <text evidence="2">Belongs to the cation diffusion facilitator (CDF) transporter (TC 2.A.4) family.</text>
</comment>
<dbReference type="SUPFAM" id="SSF160240">
    <property type="entry name" value="Cation efflux protein cytoplasmic domain-like"/>
    <property type="match status" value="1"/>
</dbReference>
<gene>
    <name evidence="10" type="ORF">IAD15_08850</name>
</gene>
<evidence type="ECO:0000256" key="2">
    <source>
        <dbReference type="ARBA" id="ARBA00008114"/>
    </source>
</evidence>
<dbReference type="EMBL" id="DVMJ01000075">
    <property type="protein sequence ID" value="HIU14162.1"/>
    <property type="molecule type" value="Genomic_DNA"/>
</dbReference>
<evidence type="ECO:0000256" key="6">
    <source>
        <dbReference type="ARBA" id="ARBA00023136"/>
    </source>
</evidence>
<sequence>MTNFLIKHLIKNADDVKNDQVREAYGTLTSLISILCNAVLCVFKMLVGILSHSVSIQADALNNLSDAGSNVATLFGFKLAGKHPDSDHPYGHGRIEYITGMIIAFLIILVALSSFKESVTKIFHPEAISFSYVTLGVLLFSIAVKLWMGYFNRKIGDKIDSSSLKAASQDSLNDVISTSATLFSLVFAKFNSFPIDGYIGFFVSIFVFKAGLDVFSDTVTPLLGKAPDPAFVNAIHEFVMSHESVIGVHDLMVHDYGPSRCFITLHAEVSSDADLLAIHDEIDQIEREMLEKFHALTTIHMDPIVTNDPFTNELREKTASCVKEINENYSIHDFRIVPGPTHTNLIFDVVLPADDYRDEIALKKVIDEKIKQINPKYYTVINVDHSYI</sequence>
<evidence type="ECO:0000256" key="7">
    <source>
        <dbReference type="SAM" id="Phobius"/>
    </source>
</evidence>
<comment type="caution">
    <text evidence="10">The sequence shown here is derived from an EMBL/GenBank/DDBJ whole genome shotgun (WGS) entry which is preliminary data.</text>
</comment>
<keyword evidence="6 7" id="KW-0472">Membrane</keyword>
<dbReference type="AlphaFoldDB" id="A0A9D1HNZ3"/>
<keyword evidence="4 7" id="KW-0812">Transmembrane</keyword>
<evidence type="ECO:0000259" key="8">
    <source>
        <dbReference type="Pfam" id="PF01545"/>
    </source>
</evidence>
<comment type="subcellular location">
    <subcellularLocation>
        <location evidence="1">Membrane</location>
        <topology evidence="1">Multi-pass membrane protein</topology>
    </subcellularLocation>
</comment>
<dbReference type="PANTHER" id="PTHR43840:SF50">
    <property type="entry name" value="MANGANESE EFFLUX SYSTEM PROTEIN MNES"/>
    <property type="match status" value="1"/>
</dbReference>
<feature type="domain" description="Cation efflux protein transmembrane" evidence="8">
    <location>
        <begin position="31"/>
        <end position="223"/>
    </location>
</feature>
<name>A0A9D1HNZ3_9FIRM</name>
<dbReference type="GO" id="GO:0016020">
    <property type="term" value="C:membrane"/>
    <property type="evidence" value="ECO:0007669"/>
    <property type="project" value="UniProtKB-SubCell"/>
</dbReference>
<accession>A0A9D1HNZ3</accession>
<dbReference type="GO" id="GO:0008324">
    <property type="term" value="F:monoatomic cation transmembrane transporter activity"/>
    <property type="evidence" value="ECO:0007669"/>
    <property type="project" value="InterPro"/>
</dbReference>
<evidence type="ECO:0000256" key="5">
    <source>
        <dbReference type="ARBA" id="ARBA00022989"/>
    </source>
</evidence>
<proteinExistence type="inferred from homology"/>
<keyword evidence="5 7" id="KW-1133">Transmembrane helix</keyword>
<dbReference type="InterPro" id="IPR050291">
    <property type="entry name" value="CDF_Transporter"/>
</dbReference>
<evidence type="ECO:0000256" key="4">
    <source>
        <dbReference type="ARBA" id="ARBA00022692"/>
    </source>
</evidence>
<dbReference type="Pfam" id="PF01545">
    <property type="entry name" value="Cation_efflux"/>
    <property type="match status" value="1"/>
</dbReference>